<dbReference type="GO" id="GO:0034605">
    <property type="term" value="P:cellular response to heat"/>
    <property type="evidence" value="ECO:0007669"/>
    <property type="project" value="InterPro"/>
</dbReference>
<dbReference type="PIRSF" id="PIRSF016821">
    <property type="entry name" value="HSP15"/>
    <property type="match status" value="1"/>
</dbReference>
<dbReference type="RefSeq" id="WP_013786664.1">
    <property type="nucleotide sequence ID" value="NZ_CANLMS010000005.1"/>
</dbReference>
<dbReference type="PROSITE" id="PS50889">
    <property type="entry name" value="S4"/>
    <property type="match status" value="1"/>
</dbReference>
<sequence length="131" mass="15213">METNNTSQNVRLDKWLWAARFFKTRAIARDMVQSGKVHYNGQRTKPGKNVELGAVIKVPSGWDNRDVIVRGLSDKRLSAALAQDLYEETETSVTKREENQVARKLNAFHSPKPEHRPDKKQRRQIIKFKQQ</sequence>
<feature type="region of interest" description="Disordered" evidence="5">
    <location>
        <begin position="92"/>
        <end position="131"/>
    </location>
</feature>
<dbReference type="EMBL" id="CP013926">
    <property type="protein sequence ID" value="AMJ76097.1"/>
    <property type="molecule type" value="Genomic_DNA"/>
</dbReference>
<proteinExistence type="inferred from homology"/>
<evidence type="ECO:0000259" key="6">
    <source>
        <dbReference type="SMART" id="SM00363"/>
    </source>
</evidence>
<dbReference type="InterPro" id="IPR002942">
    <property type="entry name" value="S4_RNA-bd"/>
</dbReference>
<dbReference type="Gene3D" id="3.10.290.10">
    <property type="entry name" value="RNA-binding S4 domain"/>
    <property type="match status" value="1"/>
</dbReference>
<dbReference type="Proteomes" id="UP001170717">
    <property type="component" value="Unassembled WGS sequence"/>
</dbReference>
<dbReference type="KEGG" id="asq:AVL57_20295"/>
<evidence type="ECO:0000313" key="8">
    <source>
        <dbReference type="EMBL" id="MDO6576791.1"/>
    </source>
</evidence>
<reference evidence="7 9" key="1">
    <citation type="submission" date="2015-12" db="EMBL/GenBank/DDBJ databases">
        <title>Intraspecies pangenome expansion in the marine bacterium Alteromonas.</title>
        <authorList>
            <person name="Lopez-Perez M."/>
            <person name="Rodriguez-Valera F."/>
        </authorList>
    </citation>
    <scope>NUCLEOTIDE SEQUENCE [LARGE SCALE GENOMIC DNA]</scope>
    <source>
        <strain evidence="7 9">LMG 21861</strain>
    </source>
</reference>
<keyword evidence="8" id="KW-0346">Stress response</keyword>
<evidence type="ECO:0000256" key="3">
    <source>
        <dbReference type="ARBA" id="ARBA00023125"/>
    </source>
</evidence>
<protein>
    <recommendedName>
        <fullName evidence="4">Heat shock protein 15</fullName>
    </recommendedName>
</protein>
<dbReference type="AlphaFoldDB" id="A0AAW7Z1F5"/>
<dbReference type="NCBIfam" id="NF007673">
    <property type="entry name" value="PRK10348.1"/>
    <property type="match status" value="1"/>
</dbReference>
<dbReference type="GeneID" id="83260048"/>
<evidence type="ECO:0000256" key="4">
    <source>
        <dbReference type="PIRNR" id="PIRNR016821"/>
    </source>
</evidence>
<keyword evidence="9" id="KW-1185">Reference proteome</keyword>
<evidence type="ECO:0000256" key="1">
    <source>
        <dbReference type="ARBA" id="ARBA00008396"/>
    </source>
</evidence>
<name>A0AAW7Z1F5_9ALTE</name>
<dbReference type="CDD" id="cd00165">
    <property type="entry name" value="S4"/>
    <property type="match status" value="1"/>
</dbReference>
<dbReference type="SMART" id="SM00363">
    <property type="entry name" value="S4"/>
    <property type="match status" value="1"/>
</dbReference>
<evidence type="ECO:0000313" key="9">
    <source>
        <dbReference type="Proteomes" id="UP000056750"/>
    </source>
</evidence>
<dbReference type="GO" id="GO:0003677">
    <property type="term" value="F:DNA binding"/>
    <property type="evidence" value="ECO:0007669"/>
    <property type="project" value="UniProtKB-KW"/>
</dbReference>
<dbReference type="Proteomes" id="UP000056750">
    <property type="component" value="Chromosome"/>
</dbReference>
<gene>
    <name evidence="8" type="primary">hslR</name>
    <name evidence="7" type="ORF">AVL57_20295</name>
    <name evidence="8" type="ORF">Q4527_05275</name>
</gene>
<feature type="domain" description="RNA-binding S4" evidence="6">
    <location>
        <begin position="10"/>
        <end position="77"/>
    </location>
</feature>
<dbReference type="GO" id="GO:0003727">
    <property type="term" value="F:single-stranded RNA binding"/>
    <property type="evidence" value="ECO:0007669"/>
    <property type="project" value="InterPro"/>
</dbReference>
<accession>A0AAW7Z1F5</accession>
<dbReference type="InterPro" id="IPR025708">
    <property type="entry name" value="HSP15"/>
</dbReference>
<dbReference type="SUPFAM" id="SSF55174">
    <property type="entry name" value="Alpha-L RNA-binding motif"/>
    <property type="match status" value="1"/>
</dbReference>
<dbReference type="Pfam" id="PF01479">
    <property type="entry name" value="S4"/>
    <property type="match status" value="1"/>
</dbReference>
<comment type="similarity">
    <text evidence="1 4">Belongs to the HSP15 family.</text>
</comment>
<evidence type="ECO:0000313" key="7">
    <source>
        <dbReference type="EMBL" id="AMJ76097.1"/>
    </source>
</evidence>
<evidence type="ECO:0000256" key="2">
    <source>
        <dbReference type="ARBA" id="ARBA00022884"/>
    </source>
</evidence>
<evidence type="ECO:0000256" key="5">
    <source>
        <dbReference type="SAM" id="MobiDB-lite"/>
    </source>
</evidence>
<feature type="compositionally biased region" description="Basic residues" evidence="5">
    <location>
        <begin position="118"/>
        <end position="131"/>
    </location>
</feature>
<dbReference type="EMBL" id="JAUOQI010000003">
    <property type="protein sequence ID" value="MDO6576791.1"/>
    <property type="molecule type" value="Genomic_DNA"/>
</dbReference>
<organism evidence="8 10">
    <name type="scientific">Alteromonas stellipolaris</name>
    <dbReference type="NCBI Taxonomy" id="233316"/>
    <lineage>
        <taxon>Bacteria</taxon>
        <taxon>Pseudomonadati</taxon>
        <taxon>Pseudomonadota</taxon>
        <taxon>Gammaproteobacteria</taxon>
        <taxon>Alteromonadales</taxon>
        <taxon>Alteromonadaceae</taxon>
        <taxon>Alteromonas/Salinimonas group</taxon>
        <taxon>Alteromonas</taxon>
    </lineage>
</organism>
<keyword evidence="2 4" id="KW-0694">RNA-binding</keyword>
<evidence type="ECO:0000313" key="10">
    <source>
        <dbReference type="Proteomes" id="UP001170717"/>
    </source>
</evidence>
<reference evidence="8" key="2">
    <citation type="submission" date="2023-07" db="EMBL/GenBank/DDBJ databases">
        <title>Genome content predicts the carbon catabolic preferences of heterotrophic bacteria.</title>
        <authorList>
            <person name="Gralka M."/>
        </authorList>
    </citation>
    <scope>NUCLEOTIDE SEQUENCE</scope>
    <source>
        <strain evidence="8">F2M12</strain>
    </source>
</reference>
<dbReference type="GO" id="GO:0043023">
    <property type="term" value="F:ribosomal large subunit binding"/>
    <property type="evidence" value="ECO:0007669"/>
    <property type="project" value="InterPro"/>
</dbReference>
<keyword evidence="3 4" id="KW-0238">DNA-binding</keyword>
<dbReference type="InterPro" id="IPR036986">
    <property type="entry name" value="S4_RNA-bd_sf"/>
</dbReference>